<evidence type="ECO:0000259" key="1">
    <source>
        <dbReference type="PROSITE" id="PS51494"/>
    </source>
</evidence>
<evidence type="ECO:0000313" key="3">
    <source>
        <dbReference type="Proteomes" id="UP000239706"/>
    </source>
</evidence>
<keyword evidence="3" id="KW-1185">Reference proteome</keyword>
<feature type="domain" description="Peptidase S55" evidence="1">
    <location>
        <begin position="174"/>
        <end position="404"/>
    </location>
</feature>
<comment type="caution">
    <text evidence="2">The sequence shown here is derived from an EMBL/GenBank/DDBJ whole genome shotgun (WGS) entry which is preliminary data.</text>
</comment>
<dbReference type="InterPro" id="IPR041489">
    <property type="entry name" value="PDZ_6"/>
</dbReference>
<protein>
    <submittedName>
        <fullName evidence="2">SpoIVB peptidase</fullName>
        <ecNumber evidence="2">3.4.21.116</ecNumber>
    </submittedName>
</protein>
<dbReference type="InterPro" id="IPR036034">
    <property type="entry name" value="PDZ_sf"/>
</dbReference>
<proteinExistence type="predicted"/>
<keyword evidence="2" id="KW-0378">Hydrolase</keyword>
<dbReference type="InterPro" id="IPR008763">
    <property type="entry name" value="Peptidase_S55"/>
</dbReference>
<dbReference type="Proteomes" id="UP000239706">
    <property type="component" value="Unassembled WGS sequence"/>
</dbReference>
<gene>
    <name evidence="2" type="primary">spoIVB</name>
    <name evidence="2" type="ORF">CLLI_13910</name>
</gene>
<evidence type="ECO:0000313" key="2">
    <source>
        <dbReference type="EMBL" id="PRR78809.1"/>
    </source>
</evidence>
<dbReference type="InterPro" id="IPR001478">
    <property type="entry name" value="PDZ"/>
</dbReference>
<name>A0A2T0B4K0_9CLOT</name>
<dbReference type="SMART" id="SM00228">
    <property type="entry name" value="PDZ"/>
    <property type="match status" value="1"/>
</dbReference>
<dbReference type="PROSITE" id="PS51494">
    <property type="entry name" value="SPOIVB"/>
    <property type="match status" value="1"/>
</dbReference>
<dbReference type="Pfam" id="PF17820">
    <property type="entry name" value="PDZ_6"/>
    <property type="match status" value="1"/>
</dbReference>
<dbReference type="OrthoDB" id="9765242at2"/>
<dbReference type="GO" id="GO:0016787">
    <property type="term" value="F:hydrolase activity"/>
    <property type="evidence" value="ECO:0007669"/>
    <property type="project" value="UniProtKB-KW"/>
</dbReference>
<dbReference type="RefSeq" id="WP_106063506.1">
    <property type="nucleotide sequence ID" value="NZ_PVXO01000036.1"/>
</dbReference>
<dbReference type="EC" id="3.4.21.116" evidence="2"/>
<dbReference type="InterPro" id="IPR014219">
    <property type="entry name" value="SpoIVB"/>
</dbReference>
<reference evidence="2 3" key="1">
    <citation type="submission" date="2018-03" db="EMBL/GenBank/DDBJ databases">
        <title>Genome sequence of Clostridium liquoris DSM 100320.</title>
        <authorList>
            <person name="Poehlein A."/>
            <person name="Daniel R."/>
        </authorList>
    </citation>
    <scope>NUCLEOTIDE SEQUENCE [LARGE SCALE GENOMIC DNA]</scope>
    <source>
        <strain evidence="2 3">DSM 100320</strain>
    </source>
</reference>
<dbReference type="Pfam" id="PF05580">
    <property type="entry name" value="Peptidase_S55"/>
    <property type="match status" value="1"/>
</dbReference>
<dbReference type="SUPFAM" id="SSF50156">
    <property type="entry name" value="PDZ domain-like"/>
    <property type="match status" value="1"/>
</dbReference>
<dbReference type="EMBL" id="PVXO01000036">
    <property type="protein sequence ID" value="PRR78809.1"/>
    <property type="molecule type" value="Genomic_DNA"/>
</dbReference>
<accession>A0A2T0B4K0</accession>
<dbReference type="NCBIfam" id="TIGR02860">
    <property type="entry name" value="spore_IV_B"/>
    <property type="match status" value="1"/>
</dbReference>
<organism evidence="2 3">
    <name type="scientific">Clostridium liquoris</name>
    <dbReference type="NCBI Taxonomy" id="1289519"/>
    <lineage>
        <taxon>Bacteria</taxon>
        <taxon>Bacillati</taxon>
        <taxon>Bacillota</taxon>
        <taxon>Clostridia</taxon>
        <taxon>Eubacteriales</taxon>
        <taxon>Clostridiaceae</taxon>
        <taxon>Clostridium</taxon>
    </lineage>
</organism>
<sequence length="404" mass="43507">MKKSTLKFIYSFIISVLLIALGAYFRASNVPTTIFVREGKNLKSNNIVKLVQDSSVKASQGITNGDKNANVSLLGIFNVKSVSIKSIPNELSVYPGGQPIGVKLNTKGVLVVALSDLETDKGKVISPAASAGIEIGDSIVEINSEKIMNAENISSIVNASEGKEITLTIERKGIIVKKKIIPIKTNDGKYKIGLWIRDSTAGVGTLTFYDDKTENFAALGHPITDVDTGTILNVNSGQIVNSSIVSVRKGVKGTPGELKGIFIDEDVVLGEIIKNTECGIFGKGNITLKNKYNKKMKLGLRDEIKEGPAQILTTIDGNTPKLYNIVIEKLLPQNSPGPKSMVIRITDKDLLEKTGGIVQGMSGSPIIQDNKIIGAVTHVLINKPDTGYGIYIEWMIKDADILNK</sequence>
<dbReference type="Gene3D" id="2.30.42.10">
    <property type="match status" value="1"/>
</dbReference>
<dbReference type="AlphaFoldDB" id="A0A2T0B4K0"/>